<dbReference type="EMBL" id="BAET01000014">
    <property type="protein sequence ID" value="GAB55707.1"/>
    <property type="molecule type" value="Genomic_DNA"/>
</dbReference>
<proteinExistence type="predicted"/>
<name>H5TBN0_9ALTE</name>
<dbReference type="RefSeq" id="WP_006005046.1">
    <property type="nucleotide sequence ID" value="NZ_BAET01000014.1"/>
</dbReference>
<feature type="signal peptide" evidence="1">
    <location>
        <begin position="1"/>
        <end position="24"/>
    </location>
</feature>
<dbReference type="Proteomes" id="UP000053586">
    <property type="component" value="Unassembled WGS sequence"/>
</dbReference>
<evidence type="ECO:0000256" key="1">
    <source>
        <dbReference type="SAM" id="SignalP"/>
    </source>
</evidence>
<sequence length="97" mass="10663">MIRAITFLFFFVATSFLSSSIVLAAALPSQIPLIDLVKHGDYPDSEDELTTITWINNERVVYQFAEANDEFDAPSYTGVLFATNIGGIDDIDANIGQ</sequence>
<reference evidence="2 3" key="1">
    <citation type="journal article" date="2012" name="J. Bacteriol.">
        <title>Genome sequence of proteorhodopsin-containing sea ice bacterium Glaciecola punicea ACAM 611T.</title>
        <authorList>
            <person name="Qin Q.-L."/>
            <person name="Xie B.-B."/>
            <person name="Shu Y.-L."/>
            <person name="Rong J.-C."/>
            <person name="Zhao D.-L."/>
            <person name="Zhang X.-Y."/>
            <person name="Chen X.-L."/>
            <person name="Zhou B.-C."/>
            <person name="Zhanga Y.-Z."/>
        </authorList>
    </citation>
    <scope>NUCLEOTIDE SEQUENCE [LARGE SCALE GENOMIC DNA]</scope>
    <source>
        <strain evidence="2 3">ACAM 611</strain>
    </source>
</reference>
<accession>H5TBN0</accession>
<gene>
    <name evidence="2" type="ORF">GPUN_1590</name>
</gene>
<dbReference type="OrthoDB" id="4269629at2"/>
<dbReference type="AlphaFoldDB" id="H5TBN0"/>
<keyword evidence="1" id="KW-0732">Signal</keyword>
<feature type="chain" id="PRO_5003598749" evidence="1">
    <location>
        <begin position="25"/>
        <end position="97"/>
    </location>
</feature>
<evidence type="ECO:0000313" key="3">
    <source>
        <dbReference type="Proteomes" id="UP000053586"/>
    </source>
</evidence>
<organism evidence="2 3">
    <name type="scientific">Glaciecola punicea ACAM 611</name>
    <dbReference type="NCBI Taxonomy" id="1121923"/>
    <lineage>
        <taxon>Bacteria</taxon>
        <taxon>Pseudomonadati</taxon>
        <taxon>Pseudomonadota</taxon>
        <taxon>Gammaproteobacteria</taxon>
        <taxon>Alteromonadales</taxon>
        <taxon>Alteromonadaceae</taxon>
        <taxon>Glaciecola</taxon>
    </lineage>
</organism>
<protein>
    <submittedName>
        <fullName evidence="2">Uncharacterized protein</fullName>
    </submittedName>
</protein>
<reference evidence="2 3" key="2">
    <citation type="journal article" date="2017" name="Antonie Van Leeuwenhoek">
        <title>Rhizobium rhizosphaerae sp. nov., a novel species isolated from rice rhizosphere.</title>
        <authorList>
            <person name="Zhao J.J."/>
            <person name="Zhang J."/>
            <person name="Zhang R.J."/>
            <person name="Zhang C.W."/>
            <person name="Yin H.Q."/>
            <person name="Zhang X.X."/>
        </authorList>
    </citation>
    <scope>NUCLEOTIDE SEQUENCE [LARGE SCALE GENOMIC DNA]</scope>
    <source>
        <strain evidence="2 3">ACAM 611</strain>
    </source>
</reference>
<evidence type="ECO:0000313" key="2">
    <source>
        <dbReference type="EMBL" id="GAB55707.1"/>
    </source>
</evidence>
<comment type="caution">
    <text evidence="2">The sequence shown here is derived from an EMBL/GenBank/DDBJ whole genome shotgun (WGS) entry which is preliminary data.</text>
</comment>
<keyword evidence="3" id="KW-1185">Reference proteome</keyword>